<proteinExistence type="predicted"/>
<gene>
    <name evidence="1" type="ORF">HU200_002977</name>
</gene>
<keyword evidence="2" id="KW-1185">Reference proteome</keyword>
<comment type="caution">
    <text evidence="1">The sequence shown here is derived from an EMBL/GenBank/DDBJ whole genome shotgun (WGS) entry which is preliminary data.</text>
</comment>
<name>A0A835FXZ5_9POAL</name>
<sequence>MLIKLLYLHSQEEVLRFSPLEAVLRELPAHPLDLSALLSRAKLSIKLPDSPAEEVIPGSQPWAAPLRVLEFPHD</sequence>
<dbReference type="AlphaFoldDB" id="A0A835FXZ5"/>
<evidence type="ECO:0000313" key="1">
    <source>
        <dbReference type="EMBL" id="KAF8779296.1"/>
    </source>
</evidence>
<dbReference type="EMBL" id="JACEFO010000186">
    <property type="protein sequence ID" value="KAF8779296.1"/>
    <property type="molecule type" value="Genomic_DNA"/>
</dbReference>
<reference evidence="1" key="1">
    <citation type="submission" date="2020-07" db="EMBL/GenBank/DDBJ databases">
        <title>Genome sequence and genetic diversity analysis of an under-domesticated orphan crop, white fonio (Digitaria exilis).</title>
        <authorList>
            <person name="Bennetzen J.L."/>
            <person name="Chen S."/>
            <person name="Ma X."/>
            <person name="Wang X."/>
            <person name="Yssel A.E.J."/>
            <person name="Chaluvadi S.R."/>
            <person name="Johnson M."/>
            <person name="Gangashetty P."/>
            <person name="Hamidou F."/>
            <person name="Sanogo M.D."/>
            <person name="Zwaenepoel A."/>
            <person name="Wallace J."/>
            <person name="Van De Peer Y."/>
            <person name="Van Deynze A."/>
        </authorList>
    </citation>
    <scope>NUCLEOTIDE SEQUENCE</scope>
    <source>
        <tissue evidence="1">Leaves</tissue>
    </source>
</reference>
<protein>
    <submittedName>
        <fullName evidence="1">Uncharacterized protein</fullName>
    </submittedName>
</protein>
<dbReference type="Proteomes" id="UP000636709">
    <property type="component" value="Unassembled WGS sequence"/>
</dbReference>
<organism evidence="1 2">
    <name type="scientific">Digitaria exilis</name>
    <dbReference type="NCBI Taxonomy" id="1010633"/>
    <lineage>
        <taxon>Eukaryota</taxon>
        <taxon>Viridiplantae</taxon>
        <taxon>Streptophyta</taxon>
        <taxon>Embryophyta</taxon>
        <taxon>Tracheophyta</taxon>
        <taxon>Spermatophyta</taxon>
        <taxon>Magnoliopsida</taxon>
        <taxon>Liliopsida</taxon>
        <taxon>Poales</taxon>
        <taxon>Poaceae</taxon>
        <taxon>PACMAD clade</taxon>
        <taxon>Panicoideae</taxon>
        <taxon>Panicodae</taxon>
        <taxon>Paniceae</taxon>
        <taxon>Anthephorinae</taxon>
        <taxon>Digitaria</taxon>
    </lineage>
</organism>
<evidence type="ECO:0000313" key="2">
    <source>
        <dbReference type="Proteomes" id="UP000636709"/>
    </source>
</evidence>
<accession>A0A835FXZ5</accession>